<accession>A0A133UP99</accession>
<protein>
    <submittedName>
        <fullName evidence="1">Uncharacterized protein</fullName>
    </submittedName>
</protein>
<gene>
    <name evidence="1" type="ORF">AKJ37_06160</name>
</gene>
<feature type="non-terminal residue" evidence="1">
    <location>
        <position position="211"/>
    </location>
</feature>
<dbReference type="Proteomes" id="UP000070463">
    <property type="component" value="Unassembled WGS sequence"/>
</dbReference>
<reference evidence="1 2" key="1">
    <citation type="journal article" date="2016" name="Sci. Rep.">
        <title>Metabolic traits of an uncultured archaeal lineage -MSBL1- from brine pools of the Red Sea.</title>
        <authorList>
            <person name="Mwirichia R."/>
            <person name="Alam I."/>
            <person name="Rashid M."/>
            <person name="Vinu M."/>
            <person name="Ba-Alawi W."/>
            <person name="Anthony Kamau A."/>
            <person name="Kamanda Ngugi D."/>
            <person name="Goker M."/>
            <person name="Klenk H.P."/>
            <person name="Bajic V."/>
            <person name="Stingl U."/>
        </authorList>
    </citation>
    <scope>NUCLEOTIDE SEQUENCE [LARGE SCALE GENOMIC DNA]</scope>
    <source>
        <strain evidence="1">SCGC-AAA259I09</strain>
    </source>
</reference>
<keyword evidence="2" id="KW-1185">Reference proteome</keyword>
<sequence length="211" mass="21741">MNNIRKISSSDANILGAGLVILVSAFMIIAMAAPLASATSVTNNNAPLATVPEGTENVPIMEFTFVYGGDELLDGTISSGTATSNGQDGDWSIDYYNPYVGDAWDHDHDLLALDDDSDGAYTGIADSLIAGTASNGDSITGANSQDADWSIDSIDNTDGDAWNPSVDVLTLDEDGDDAYTGIADTLIAGTASNGDSITGANSQDADWSIDS</sequence>
<name>A0A133UP99_9EURY</name>
<organism evidence="1 2">
    <name type="scientific">candidate division MSBL1 archaeon SCGC-AAA259I09</name>
    <dbReference type="NCBI Taxonomy" id="1698267"/>
    <lineage>
        <taxon>Archaea</taxon>
        <taxon>Methanobacteriati</taxon>
        <taxon>Methanobacteriota</taxon>
        <taxon>candidate division MSBL1</taxon>
    </lineage>
</organism>
<proteinExistence type="predicted"/>
<dbReference type="AlphaFoldDB" id="A0A133UP99"/>
<evidence type="ECO:0000313" key="1">
    <source>
        <dbReference type="EMBL" id="KXA96048.1"/>
    </source>
</evidence>
<comment type="caution">
    <text evidence="1">The sequence shown here is derived from an EMBL/GenBank/DDBJ whole genome shotgun (WGS) entry which is preliminary data.</text>
</comment>
<evidence type="ECO:0000313" key="2">
    <source>
        <dbReference type="Proteomes" id="UP000070463"/>
    </source>
</evidence>
<dbReference type="EMBL" id="LHXR01000113">
    <property type="protein sequence ID" value="KXA96048.1"/>
    <property type="molecule type" value="Genomic_DNA"/>
</dbReference>